<dbReference type="AlphaFoldDB" id="A0A1X2HZF9"/>
<keyword evidence="2" id="KW-0472">Membrane</keyword>
<keyword evidence="2" id="KW-1133">Transmembrane helix</keyword>
<proteinExistence type="predicted"/>
<feature type="transmembrane region" description="Helical" evidence="2">
    <location>
        <begin position="29"/>
        <end position="46"/>
    </location>
</feature>
<dbReference type="OrthoDB" id="441660at2759"/>
<evidence type="ECO:0000313" key="3">
    <source>
        <dbReference type="EMBL" id="ORZ05804.1"/>
    </source>
</evidence>
<evidence type="ECO:0000256" key="2">
    <source>
        <dbReference type="SAM" id="Phobius"/>
    </source>
</evidence>
<feature type="region of interest" description="Disordered" evidence="1">
    <location>
        <begin position="202"/>
        <end position="225"/>
    </location>
</feature>
<dbReference type="Proteomes" id="UP000193560">
    <property type="component" value="Unassembled WGS sequence"/>
</dbReference>
<feature type="compositionally biased region" description="Low complexity" evidence="1">
    <location>
        <begin position="206"/>
        <end position="219"/>
    </location>
</feature>
<feature type="transmembrane region" description="Helical" evidence="2">
    <location>
        <begin position="157"/>
        <end position="179"/>
    </location>
</feature>
<dbReference type="EMBL" id="MCGE01000042">
    <property type="protein sequence ID" value="ORZ05804.1"/>
    <property type="molecule type" value="Genomic_DNA"/>
</dbReference>
<keyword evidence="2" id="KW-0812">Transmembrane</keyword>
<sequence>MNSDGSGTVLGLSDPPHVAETALFSFNPLVYLYFLLAFFIVPYPLYRFIASQLQWELNTKTVARHWNDCMLGCCCYGLNLFVFGNYSHGFSWITVLAFYPSLFAYGWIAERPFTKTSLPNIRHWSVGMWLVFLTALIIILAFAAFHIYVAFTLTFPFVVFYVCGLLIPITIMVAAKLLIKEVNTNWIRTTYHHWTDTVPPRQLPLSSSASSTSRSSSISTDQLSHNQPNKITIEVDPDEDINGMDYSLPLSPPRSALDIPLTLELEESQFEQTPYTTHLTLHLHHWQIFYVLAYFTRFTHPLSQVAAGIVLACYMEGVSALITLFISPIALEQRSRNGCSISAFIDVVDEHLNRGEEW</sequence>
<gene>
    <name evidence="3" type="ORF">BCR42DRAFT_473864</name>
</gene>
<feature type="non-terminal residue" evidence="3">
    <location>
        <position position="1"/>
    </location>
</feature>
<feature type="transmembrane region" description="Helical" evidence="2">
    <location>
        <begin position="66"/>
        <end position="84"/>
    </location>
</feature>
<organism evidence="3 4">
    <name type="scientific">Absidia repens</name>
    <dbReference type="NCBI Taxonomy" id="90262"/>
    <lineage>
        <taxon>Eukaryota</taxon>
        <taxon>Fungi</taxon>
        <taxon>Fungi incertae sedis</taxon>
        <taxon>Mucoromycota</taxon>
        <taxon>Mucoromycotina</taxon>
        <taxon>Mucoromycetes</taxon>
        <taxon>Mucorales</taxon>
        <taxon>Cunninghamellaceae</taxon>
        <taxon>Absidia</taxon>
    </lineage>
</organism>
<feature type="transmembrane region" description="Helical" evidence="2">
    <location>
        <begin position="129"/>
        <end position="151"/>
    </location>
</feature>
<accession>A0A1X2HZF9</accession>
<protein>
    <submittedName>
        <fullName evidence="3">Uncharacterized protein</fullName>
    </submittedName>
</protein>
<keyword evidence="4" id="KW-1185">Reference proteome</keyword>
<feature type="transmembrane region" description="Helical" evidence="2">
    <location>
        <begin position="90"/>
        <end position="108"/>
    </location>
</feature>
<name>A0A1X2HZF9_9FUNG</name>
<reference evidence="3 4" key="1">
    <citation type="submission" date="2016-07" db="EMBL/GenBank/DDBJ databases">
        <title>Pervasive Adenine N6-methylation of Active Genes in Fungi.</title>
        <authorList>
            <consortium name="DOE Joint Genome Institute"/>
            <person name="Mondo S.J."/>
            <person name="Dannebaum R.O."/>
            <person name="Kuo R.C."/>
            <person name="Labutti K."/>
            <person name="Haridas S."/>
            <person name="Kuo A."/>
            <person name="Salamov A."/>
            <person name="Ahrendt S.R."/>
            <person name="Lipzen A."/>
            <person name="Sullivan W."/>
            <person name="Andreopoulos W.B."/>
            <person name="Clum A."/>
            <person name="Lindquist E."/>
            <person name="Daum C."/>
            <person name="Ramamoorthy G.K."/>
            <person name="Gryganskyi A."/>
            <person name="Culley D."/>
            <person name="Magnuson J.K."/>
            <person name="James T.Y."/>
            <person name="O'Malley M.A."/>
            <person name="Stajich J.E."/>
            <person name="Spatafora J.W."/>
            <person name="Visel A."/>
            <person name="Grigoriev I.V."/>
        </authorList>
    </citation>
    <scope>NUCLEOTIDE SEQUENCE [LARGE SCALE GENOMIC DNA]</scope>
    <source>
        <strain evidence="3 4">NRRL 1336</strain>
    </source>
</reference>
<evidence type="ECO:0000313" key="4">
    <source>
        <dbReference type="Proteomes" id="UP000193560"/>
    </source>
</evidence>
<comment type="caution">
    <text evidence="3">The sequence shown here is derived from an EMBL/GenBank/DDBJ whole genome shotgun (WGS) entry which is preliminary data.</text>
</comment>
<evidence type="ECO:0000256" key="1">
    <source>
        <dbReference type="SAM" id="MobiDB-lite"/>
    </source>
</evidence>
<feature type="transmembrane region" description="Helical" evidence="2">
    <location>
        <begin position="305"/>
        <end position="331"/>
    </location>
</feature>